<dbReference type="GeneTree" id="ENSGT00940000154404"/>
<evidence type="ECO:0000259" key="3">
    <source>
        <dbReference type="Pfam" id="PF10488"/>
    </source>
</evidence>
<dbReference type="PANTHER" id="PTHR16489">
    <property type="entry name" value="GH11727P"/>
    <property type="match status" value="1"/>
</dbReference>
<dbReference type="GO" id="GO:0019888">
    <property type="term" value="F:protein phosphatase regulator activity"/>
    <property type="evidence" value="ECO:0007669"/>
    <property type="project" value="TreeGrafter"/>
</dbReference>
<feature type="region of interest" description="Disordered" evidence="2">
    <location>
        <begin position="452"/>
        <end position="539"/>
    </location>
</feature>
<accession>A0A3B4WJH7</accession>
<feature type="compositionally biased region" description="Acidic residues" evidence="2">
    <location>
        <begin position="260"/>
        <end position="270"/>
    </location>
</feature>
<dbReference type="Pfam" id="PF10488">
    <property type="entry name" value="PP1c_bdg"/>
    <property type="match status" value="1"/>
</dbReference>
<reference evidence="4" key="1">
    <citation type="submission" date="2025-08" db="UniProtKB">
        <authorList>
            <consortium name="Ensembl"/>
        </authorList>
    </citation>
    <scope>IDENTIFICATION</scope>
</reference>
<name>A0A3B4WJH7_SERLL</name>
<dbReference type="Proteomes" id="UP000261360">
    <property type="component" value="Unplaced"/>
</dbReference>
<proteinExistence type="inferred from homology"/>
<dbReference type="KEGG" id="slal:111650447"/>
<dbReference type="PANTHER" id="PTHR16489:SF11">
    <property type="entry name" value="PROTEIN PHOSPHATASE 1 REGULATORY SUBUNIT 15B"/>
    <property type="match status" value="1"/>
</dbReference>
<comment type="similarity">
    <text evidence="1">Belongs to the PPP1R15 family.</text>
</comment>
<evidence type="ECO:0000256" key="1">
    <source>
        <dbReference type="ARBA" id="ARBA00010161"/>
    </source>
</evidence>
<feature type="region of interest" description="Disordered" evidence="2">
    <location>
        <begin position="385"/>
        <end position="435"/>
    </location>
</feature>
<reference evidence="4" key="2">
    <citation type="submission" date="2025-09" db="UniProtKB">
        <authorList>
            <consortium name="Ensembl"/>
        </authorList>
    </citation>
    <scope>IDENTIFICATION</scope>
</reference>
<evidence type="ECO:0000313" key="5">
    <source>
        <dbReference type="Proteomes" id="UP000261360"/>
    </source>
</evidence>
<organism evidence="4 5">
    <name type="scientific">Seriola lalandi dorsalis</name>
    <dbReference type="NCBI Taxonomy" id="1841481"/>
    <lineage>
        <taxon>Eukaryota</taxon>
        <taxon>Metazoa</taxon>
        <taxon>Chordata</taxon>
        <taxon>Craniata</taxon>
        <taxon>Vertebrata</taxon>
        <taxon>Euteleostomi</taxon>
        <taxon>Actinopterygii</taxon>
        <taxon>Neopterygii</taxon>
        <taxon>Teleostei</taxon>
        <taxon>Neoteleostei</taxon>
        <taxon>Acanthomorphata</taxon>
        <taxon>Carangaria</taxon>
        <taxon>Carangiformes</taxon>
        <taxon>Carangidae</taxon>
        <taxon>Seriola</taxon>
    </lineage>
</organism>
<dbReference type="GO" id="GO:0005783">
    <property type="term" value="C:endoplasmic reticulum"/>
    <property type="evidence" value="ECO:0007669"/>
    <property type="project" value="TreeGrafter"/>
</dbReference>
<dbReference type="STRING" id="1841481.ENSSLDP00000004749"/>
<dbReference type="GeneID" id="111650447"/>
<feature type="compositionally biased region" description="Basic and acidic residues" evidence="2">
    <location>
        <begin position="501"/>
        <end position="511"/>
    </location>
</feature>
<dbReference type="AlphaFoldDB" id="A0A3B4WJH7"/>
<dbReference type="RefSeq" id="XP_023256117.1">
    <property type="nucleotide sequence ID" value="XM_023400349.1"/>
</dbReference>
<evidence type="ECO:0000313" key="4">
    <source>
        <dbReference type="Ensembl" id="ENSSLDP00000004749.1"/>
    </source>
</evidence>
<evidence type="ECO:0000256" key="2">
    <source>
        <dbReference type="SAM" id="MobiDB-lite"/>
    </source>
</evidence>
<dbReference type="GO" id="GO:0034976">
    <property type="term" value="P:response to endoplasmic reticulum stress"/>
    <property type="evidence" value="ECO:0007669"/>
    <property type="project" value="TreeGrafter"/>
</dbReference>
<protein>
    <submittedName>
        <fullName evidence="4">Protein phosphatase 1, regulatory subunit 15B</fullName>
    </submittedName>
</protein>
<dbReference type="InterPro" id="IPR051254">
    <property type="entry name" value="PPP1R15"/>
</dbReference>
<sequence length="610" mass="69120">MLICHRQIREIYWFSTRNTRIREDFSQQYRHNPRTEGQERSMRKMAATVGADKGSERTAMERFGSGGMALLPWTKQMLTVMWEQLRLLVQVIYYTFMSVFQMFRFEVHVRITDETGQHIQHMGTAAKPAESFLFSSLFDGDNGVMVGGSNPLSNFCADVGDPFTGKSTAEALLSSLRADDLCCGLVDDFVSRTAGKEEGIFLGHQSTWKMGFPGDWNIFVSSSDSSSSNEACHKSSEKVFKQDFTKDTSEEERSSHWSSEEDQNMAEFDSEESKALWESLSKSSDPYNPFFFSACISTNTNMRKSKSEARGSSDTDLMSASKASKEMLSSRGLNIWVSRSDSESSWASSDGSSPDIDEESERLWEFFSSPADPYNPMCFSACTVSSTSPQTTTKQEASLPAPASKSDTDTDEKDSSFPPSSEDDEEEQLWKSLCQKDDPFHPLNFQACLQSSPTTALQSEEDPDALDVHHMKNLPAKGKKCEKEAKTPRKSRASKPSLPERQLKNHSHPDKTLVPWKRPGQTPQPPPEEMKESRACSTPKRVHFSPLVKVHVMRTWPFARQASRKGHWEEMARDRDRFRRRIRETEQAIGHCFTQPHREKMRAYLDGALK</sequence>
<feature type="domain" description="Protein phosphatase 1 regulatory subunit 15A/B C-terminal" evidence="3">
    <location>
        <begin position="562"/>
        <end position="601"/>
    </location>
</feature>
<feature type="compositionally biased region" description="Polar residues" evidence="2">
    <location>
        <begin position="385"/>
        <end position="396"/>
    </location>
</feature>
<dbReference type="OrthoDB" id="5976067at2759"/>
<dbReference type="GO" id="GO:0051246">
    <property type="term" value="P:regulation of protein metabolic process"/>
    <property type="evidence" value="ECO:0007669"/>
    <property type="project" value="UniProtKB-ARBA"/>
</dbReference>
<dbReference type="Ensembl" id="ENSSLDT00000004906.1">
    <property type="protein sequence ID" value="ENSSLDP00000004749.1"/>
    <property type="gene ID" value="ENSSLDG00000003789.1"/>
</dbReference>
<dbReference type="GO" id="GO:0000164">
    <property type="term" value="C:protein phosphatase type 1 complex"/>
    <property type="evidence" value="ECO:0007669"/>
    <property type="project" value="TreeGrafter"/>
</dbReference>
<feature type="region of interest" description="Disordered" evidence="2">
    <location>
        <begin position="243"/>
        <end position="270"/>
    </location>
</feature>
<feature type="region of interest" description="Disordered" evidence="2">
    <location>
        <begin position="303"/>
        <end position="323"/>
    </location>
</feature>
<feature type="compositionally biased region" description="Basic and acidic residues" evidence="2">
    <location>
        <begin position="243"/>
        <end position="259"/>
    </location>
</feature>
<dbReference type="InterPro" id="IPR019523">
    <property type="entry name" value="Prot_Pase1_reg-su15A/B_C"/>
</dbReference>
<keyword evidence="5" id="KW-1185">Reference proteome</keyword>